<dbReference type="PANTHER" id="PTHR47559">
    <property type="entry name" value="OS03G0844900 PROTEIN"/>
    <property type="match status" value="1"/>
</dbReference>
<protein>
    <submittedName>
        <fullName evidence="2">30S ribosomal protein S1</fullName>
    </submittedName>
</protein>
<dbReference type="InterPro" id="IPR052757">
    <property type="entry name" value="Ribosomal_protein_S1"/>
</dbReference>
<dbReference type="PANTHER" id="PTHR47559:SF1">
    <property type="entry name" value="OS03G0844900 PROTEIN"/>
    <property type="match status" value="1"/>
</dbReference>
<dbReference type="GO" id="GO:0003676">
    <property type="term" value="F:nucleic acid binding"/>
    <property type="evidence" value="ECO:0007669"/>
    <property type="project" value="InterPro"/>
</dbReference>
<dbReference type="Pfam" id="PF00575">
    <property type="entry name" value="S1"/>
    <property type="match status" value="2"/>
</dbReference>
<feature type="domain" description="S1 motif" evidence="1">
    <location>
        <begin position="303"/>
        <end position="370"/>
    </location>
</feature>
<dbReference type="SUPFAM" id="SSF50249">
    <property type="entry name" value="Nucleic acid-binding proteins"/>
    <property type="match status" value="4"/>
</dbReference>
<feature type="domain" description="S1 motif" evidence="1">
    <location>
        <begin position="115"/>
        <end position="200"/>
    </location>
</feature>
<dbReference type="Proteomes" id="UP000230595">
    <property type="component" value="Unassembled WGS sequence"/>
</dbReference>
<keyword evidence="2" id="KW-0689">Ribosomal protein</keyword>
<dbReference type="SMART" id="SM00316">
    <property type="entry name" value="S1"/>
    <property type="match status" value="4"/>
</dbReference>
<dbReference type="PROSITE" id="PS50126">
    <property type="entry name" value="S1"/>
    <property type="match status" value="4"/>
</dbReference>
<proteinExistence type="predicted"/>
<feature type="domain" description="S1 motif" evidence="1">
    <location>
        <begin position="30"/>
        <end position="97"/>
    </location>
</feature>
<dbReference type="GO" id="GO:0005840">
    <property type="term" value="C:ribosome"/>
    <property type="evidence" value="ECO:0007669"/>
    <property type="project" value="UniProtKB-KW"/>
</dbReference>
<dbReference type="InterPro" id="IPR003029">
    <property type="entry name" value="S1_domain"/>
</dbReference>
<dbReference type="InterPro" id="IPR012340">
    <property type="entry name" value="NA-bd_OB-fold"/>
</dbReference>
<evidence type="ECO:0000313" key="3">
    <source>
        <dbReference type="Proteomes" id="UP000230595"/>
    </source>
</evidence>
<evidence type="ECO:0000313" key="2">
    <source>
        <dbReference type="EMBL" id="PIV31916.1"/>
    </source>
</evidence>
<evidence type="ECO:0000259" key="1">
    <source>
        <dbReference type="PROSITE" id="PS50126"/>
    </source>
</evidence>
<dbReference type="CDD" id="cd00164">
    <property type="entry name" value="S1_like"/>
    <property type="match status" value="1"/>
</dbReference>
<sequence length="373" mass="41736">MDQTQIINSKDILSQIIKNEPELISFLKEGDLIEAELLEKTPKAAYFDLGKFGTGIVIGAELSNAKDIFKNLEKGGGTNAKVLIPENDEGFIELSLADAHKQKGWQELKNIMESDEVLTIKIIGANSGGLIANINDIKAFMPVSQLSNKNYPRVETKENNEDGQQKSKILKELRKLVGQELKIKIIDLNPRTNKLIVSEKASEEEDIKKLLENYKAGDIVEGIVSGVANFGAFIRFIDNPSIEGFVHISEFDHKIIDSPKEIVKIDDVIKVKIMEIKNNQVNLSLKALKADPWINVEEKIKESQEIKGIISKFSPFGALVNLENDLQGAIHVSEFGSLEKMKKQIETGKSYDFIIASIKPQEKRILLKLKKEE</sequence>
<dbReference type="Gene3D" id="2.40.50.140">
    <property type="entry name" value="Nucleic acid-binding proteins"/>
    <property type="match status" value="4"/>
</dbReference>
<gene>
    <name evidence="2" type="ORF">COS33_00690</name>
</gene>
<dbReference type="EMBL" id="PEUH01000012">
    <property type="protein sequence ID" value="PIV31916.1"/>
    <property type="molecule type" value="Genomic_DNA"/>
</dbReference>
<keyword evidence="2" id="KW-0687">Ribonucleoprotein</keyword>
<dbReference type="CDD" id="cd04465">
    <property type="entry name" value="S1_RPS1_repeat_ec2_hs2"/>
    <property type="match status" value="1"/>
</dbReference>
<reference evidence="3" key="1">
    <citation type="submission" date="2017-09" db="EMBL/GenBank/DDBJ databases">
        <title>Depth-based differentiation of microbial function through sediment-hosted aquifers and enrichment of novel symbionts in the deep terrestrial subsurface.</title>
        <authorList>
            <person name="Probst A.J."/>
            <person name="Ladd B."/>
            <person name="Jarett J.K."/>
            <person name="Geller-Mcgrath D.E."/>
            <person name="Sieber C.M.K."/>
            <person name="Emerson J.B."/>
            <person name="Anantharaman K."/>
            <person name="Thomas B.C."/>
            <person name="Malmstrom R."/>
            <person name="Stieglmeier M."/>
            <person name="Klingl A."/>
            <person name="Woyke T."/>
            <person name="Ryan C.M."/>
            <person name="Banfield J.F."/>
        </authorList>
    </citation>
    <scope>NUCLEOTIDE SEQUENCE [LARGE SCALE GENOMIC DNA]</scope>
</reference>
<organism evidence="2 3">
    <name type="scientific">Candidatus Wolfebacteria bacterium CG02_land_8_20_14_3_00_37_12</name>
    <dbReference type="NCBI Taxonomy" id="1975066"/>
    <lineage>
        <taxon>Bacteria</taxon>
        <taxon>Candidatus Wolfeibacteriota</taxon>
    </lineage>
</organism>
<feature type="domain" description="S1 motif" evidence="1">
    <location>
        <begin position="217"/>
        <end position="286"/>
    </location>
</feature>
<comment type="caution">
    <text evidence="2">The sequence shown here is derived from an EMBL/GenBank/DDBJ whole genome shotgun (WGS) entry which is preliminary data.</text>
</comment>
<dbReference type="AlphaFoldDB" id="A0A2M7CQM9"/>
<accession>A0A2M7CQM9</accession>
<name>A0A2M7CQM9_9BACT</name>